<sequence>MYFECAALWINLLLKQPALVSGIVDVNPDLVLSIEQQNHSCAGGTYFSAGLCVECPSGYFCPGNVSAPKRCPAGSYNHFTGRSIIEDCKPCLLGLISREDRVDCSLCPAGFLCDPANGTLEPCPPGQHSPEGHLQCLPCPYGSVCPNGHIQKCEPGEEPDPTKTACTDCSVGSYSSVCVVQCRPCPAGTYCPHRRTSEPSACLPGQYSMPGQTHCKTCNSTSPCGHTVIPGWSGTAAWPAQRSRQTASSCPPGTHREGQDGGACVVCPLGHYCTGDVALPCSAGSYGPKEGLRRARDCPTCPAGFYCLEGSSQRPGSEFMCPQGYYCEEGTGTPHGSPCPAGTAGQQLGQTSRAACRRCSEGRFCPEGSAGPGLPCARGRFCPAGTLEEVKCPRGTFTPHQGAISVKDCLRCPAGFYCPEGTLNPMPCQPGTFNPLDGQDEETDCRECYPGKACTKVALKTPDVDCMQGFACPPGSSKPNAPANACPPGSISNRTDLTDRAQCQRCPARYACLPGTGGLQRPPVSCFPGHYCPPGTMFPTQHKCPVGTWSERSGLEAESECRLCPRGWYCLAGVGTPSGRCSSGHYCPEGTMYGTQYPCPPGTYSTRMGNGQLDDCHICPGGSFCPEGTSKPAPCPPSTFRRLKGGLRREDCSVCPAGYFCPLPATVHPRMCGAGSYSDQGSVECAPCLQGHYCSNDTTSEEVMLNVMVCPAGLLCSQGLAREPQRSAVLCPRGFYCPGGGIDPNPIPCPHGTFSRQPGLRDLSECTVCPVGKYCYSQQPREHPIIEPTGNCPDGFYCPLGTGHPNTWPCDSGFYRNNSLGHHGDMCVACPARVPTVLREVVFPSFVKRAPTVHVLHSAVCLSAPLVTGAGIAEEWEELSPRVTVERAFTAGREPLLQPQLTGRQAVCVKQEVTAPRAPPTRPPAPRAPSAAALASKHPSSVSPVHTGPGNTTPTGLCYAGYYCTGASASPVQNEVQEGYYTQEGAFRPEPCPVGTFQPGRGYSSCIECQRGRLCNQTGMSRPGFCPTGHYCPPGSAAAHPCPPGSYADQPGGGEVHHCSPCDAGWFCRRAGLSVPQGLCDKGFYCTSGASSPTPVGVASGGVCPAGYVCPEGSRFPRERPCPAGTWGNVFGAHELSSCQPCPPGVYCNATGLIQPSGMCAAGFYCSGGAKSPTPTDGVTGDLCPQGSYCPVGSAAPKHCPDGSYSNHTGAAECLECPPGKYCLEGEGAQLCPEGHYCLGGTADEVVPCPPGTYSPKPGQSHLEQCLLCPAGMYCEDWGLAEPTGPCQAGYFCLAGLNFRNPDENISTGVGGVCPKGHYCPEGTSLPLPCPLGTFSNRLHVTEDAGCSPCSPGQFCHSVGLTRPSGPCQEGFYCPGGDSTSTGSEGGGGGGGRGRCPPAHYCPAGSANPVPCPAGGYANMSGLSRCPRCHAGYYCPERTSDHTQFPCPPGFYCPDGTRHATQFPCPRGYYNPEPMTQSLDSCLPCPPGHYCEKERLTAVSGKCKAGWFCVSAAWTSQPYDLDNYTNANCLCPATSTGGRCQEGFFCPLGSSEPLPCPPGAFCNVSGLALPTGPCTPGYFCTERAVHPKPTDGRTGNICPPGTYCEEGSSEPEACPAGTFSPVPSLFSVAQCQPCTAGFYCAAAGLESPTGPCSQGYYCDLRWALRNASMVRPCPKGHYCPPGTTLATQYPCPPGSYNPRERIDSLDGCMSCPPGLYCPTMGLAEPAGNCSAGFWCRKGASTPTPVDGISGSPCPAGQYCPSATPVPTPCPPGTWSNSSGLGRLEECRPCTGGHYCDSANLTAPTGPCAGGYYCLDSATTPTPATGPAGGPCPEGHYCPVGTAQPLTCEPGTYASVTHAIQCFYCLEGTGYDLRACPEGTYSPESGLTSISQCRQCDRGHYCPFRNSTSVTGQCLEGYYCSHGNTSPEPPALSAGGGPCPAGHYCPRGTADPLTCPVSTFSNLTKLVSQEGCVPCSPGFYCDKPGLTAPTVNVCPEGYYCPGNSSSKDQYPCPAGTINPNSGMTSPHACLACPPGLYCGSPGLSGVSGRCSAGYLCLSRAVSGTPVDGVTGDLCPRGHYCPEGAVPHPCPVGFYSNTTGNTQLSDCLPCDAGFVCATRGLSFPSDLCQAGKYCPYRHNSSLPGYITCSAGHMCPQGSGNQVPCAPGTYQDQPGQALCATCPAGFYCSASTHPVTGEVTGTSTPLPCPMGHYCPPGTQSGVEFPCPVGTFGGQTGTSDKRVCVPCPPGRYCSSTGLTAPTGHCSPGYLCIHGAITSQPADRTGGKCAAGSYCPSGIGHMLPCPPGTFSTSEGAVSVDSCRPCLPGFYCADVGLATPSGSCNPGFYCPVGSRTPTPNQNTTEISGTIHGDICPAGHYCPNGTAQPVPCPPGTSLGRRGGQSEADCEPCPPGFYCPAWGQTAVDLRCPRGWFCPVGSASGHQPECLCRSGHSCPHGSAVPSRCAPGTYQPLTGQWACTTCPAGSYCVEGSVLPSQCPAGSVSPTEGRSSQTDCSPCPPGFYCNSAALTSPSGPCMSGHFCSGGATGPAPVSQSFGDVCPSGHYCPDGTGSPRPCPAGSFHPERGATSTSSCYPCPPGRYCLSPGSILPTGPCSPGFYCTGGADSGSPRANCSQISCHCDIMGLHPDGQHFCAWLHNTTLPQDNNDSSYYCPVGSAYPRPCDAGSYCGETGLKAPSGLCTPGHFCPRGSTTPHASPCLPGYYCPLGTALPLPCPPGTLKRHSGGSDLDECHPCPPGHYCGQTGSANPSGLCAAGFFCPGGQSTDRPEQHVCGAGHFCVEGSVRERACDPGSYQSNEGRPHCETCPSGFYCLQRGMTNTVPCERGFYCPFGSVNQRPCPAGTYGNLSGLAEESECSLCEPGMYCKGKGNTSPSGQCSAGFVCVGGASLPSPSDNITGALCPAGNYCPVGSSTPAPCPKGTFSELIGLTESSQCRRCFPGFYCAQPGLSAVTDACQPGFYCLEGSQKAAPVSSVFGGPCYSGHYCERGSSVPTPCPAGTHNNHTGGTRVDCEPCPDGWFQDLAGQRQCQPCPPGFHCPSVSTSGTDRAPILPLPCPAGYACPGDGPFSQPYPCPKGTYSPSLGITSLGQCMPCPAGQFCGSEGLVEPTGPCSSGFLCVSRATIPNPTDNRTGSLCPAGLYCQLGLRAGACTPGFYCDWGSSSPEEAMCPAGYFCPGGTRTPLLCPGGTQSSVRGNSHQDNCTICPAGYYCQGDGVVQPVVCPLGHYCPPGSAMGVRFPCPPGTVQSQLGATSLDHCLPCPAGMFCAFPGLSEPTGPCQAGYHCPPGAISPNAAEFQGNSTSTNLCPRGYYCPAGTGYPLPCPPGTLSTSPGLRGLEECQSCPSGHFCDRPGLSLDAALCSSGYVCLEGSITSRPSGGRHGYPCPAGHYCPTGTAIEVPCEPGTYSPSLGSARCLTCPNGTACSSSGTREASLCPAGHFCPAGCVFPIPCPVGTLYDQTGGHSPSVCRPCPPGLYCDIPGISTPQGQCQQGFFCQGGAPGPVPQSSASFPRNGPCPVGHYCLSGSLSPLPCPAGSIRNQTGGLSMDSCFSCPPGHYCSNEGLASPTGLCAPGFYCPFDFSSTTPYAFLCPKGHYCPEGSPLALPCSTGEYQPNPGSESCIPCRPGFYCEEAVVGDPWPCPPHSYCPAATMVPQTCPNGTFTPAETGGLQEERECLPCLPGWFCRAGKLQGRCAAGHLCMSGSSELTPQEPHANWSHCEWGMQCAGPCPAGFYCPEGSEQPEVCPGNTIRVSPGAATIHECLPCPPQHWCKQGDPVLHLCPAGHYCDGLVSGDSRRGAGPTECPLFSYRSTPGAGSKGDCDPCPPGTYCTSTGLTDYSGYPCPPGYWCRGTGPPILCPAGTMRPLPGAAAPSQCEPCVGGSYCPDPRSTGQPNVAGIPCRASYQCPPGTGSESLCKAGSYCGPQTAKPEACPEGYICPEGSQTYNTPQQVCPFPYYCPSNSSTMLTCEGGSMPRNTSGPRASHDSSCRLCEAGTYRPRPSPHPHCLTCPPGYYCPPADEEQADGTGRC</sequence>
<gene>
    <name evidence="1" type="ORF">DPEC_G00300750</name>
</gene>
<evidence type="ECO:0000313" key="1">
    <source>
        <dbReference type="EMBL" id="KAJ7990480.1"/>
    </source>
</evidence>
<comment type="caution">
    <text evidence="1">The sequence shown here is derived from an EMBL/GenBank/DDBJ whole genome shotgun (WGS) entry which is preliminary data.</text>
</comment>
<proteinExistence type="predicted"/>
<accession>A0ACC2FGT7</accession>
<name>A0ACC2FGT7_DALPE</name>
<dbReference type="EMBL" id="CM055755">
    <property type="protein sequence ID" value="KAJ7990480.1"/>
    <property type="molecule type" value="Genomic_DNA"/>
</dbReference>
<dbReference type="Proteomes" id="UP001157502">
    <property type="component" value="Chromosome 28"/>
</dbReference>
<protein>
    <submittedName>
        <fullName evidence="1">Uncharacterized protein</fullName>
    </submittedName>
</protein>
<reference evidence="1" key="1">
    <citation type="submission" date="2021-05" db="EMBL/GenBank/DDBJ databases">
        <authorList>
            <person name="Pan Q."/>
            <person name="Jouanno E."/>
            <person name="Zahm M."/>
            <person name="Klopp C."/>
            <person name="Cabau C."/>
            <person name="Louis A."/>
            <person name="Berthelot C."/>
            <person name="Parey E."/>
            <person name="Roest Crollius H."/>
            <person name="Montfort J."/>
            <person name="Robinson-Rechavi M."/>
            <person name="Bouchez O."/>
            <person name="Lampietro C."/>
            <person name="Lopez Roques C."/>
            <person name="Donnadieu C."/>
            <person name="Postlethwait J."/>
            <person name="Bobe J."/>
            <person name="Dillon D."/>
            <person name="Chandos A."/>
            <person name="von Hippel F."/>
            <person name="Guiguen Y."/>
        </authorList>
    </citation>
    <scope>NUCLEOTIDE SEQUENCE</scope>
    <source>
        <strain evidence="1">YG-Jan2019</strain>
    </source>
</reference>
<organism evidence="1 2">
    <name type="scientific">Dallia pectoralis</name>
    <name type="common">Alaska blackfish</name>
    <dbReference type="NCBI Taxonomy" id="75939"/>
    <lineage>
        <taxon>Eukaryota</taxon>
        <taxon>Metazoa</taxon>
        <taxon>Chordata</taxon>
        <taxon>Craniata</taxon>
        <taxon>Vertebrata</taxon>
        <taxon>Euteleostomi</taxon>
        <taxon>Actinopterygii</taxon>
        <taxon>Neopterygii</taxon>
        <taxon>Teleostei</taxon>
        <taxon>Protacanthopterygii</taxon>
        <taxon>Esociformes</taxon>
        <taxon>Umbridae</taxon>
        <taxon>Dallia</taxon>
    </lineage>
</organism>
<evidence type="ECO:0000313" key="2">
    <source>
        <dbReference type="Proteomes" id="UP001157502"/>
    </source>
</evidence>
<keyword evidence="2" id="KW-1185">Reference proteome</keyword>